<dbReference type="EC" id="4.1.1.31" evidence="4 10"/>
<sequence>MNDWIGTARGGAGGELPSDAALKDDIRFLGRILGDIVRDQEGAAVFDLVERIRQTSIRFHRDEDRAAHDELDALLGGMGTAQGLKIVRAFSYFSHLANIAEDQDRLRQHRAGMADGDGPAVGTLGYALARAGTAGIDGAALARFFDSARVSPVLTAHPTEVRRKSTLTREMEIAGLLDRRDRERPTGEEADAIEEQIVRAVLGLWQTAMLRRTKLTVIDEVVNGLSYYDYTFLTELPALYGNLEDMLARGAGRRVQGKGRGRGGATRTLPVASFLRMGSWIGGDRDGNPFVTAEVLRTTMRMHTRHAMRWYLSELHELGAELSLSVSLVPVSDALLALANASPERAEHQAQEPYRRAISFIYARLAATAVALDVADAVGRRAVAAERYDDAASLGRDLDVIHASLVANGSGLLARGRLRRLRRAVDCFGFHLAALDLRQNADVHERSVAELLEVAEPGTDYMALDEAARVALLARELATARPLVSPFAEYGAETAGELDILRHAAAIHARLGAAAIENVIISKTDGTSDLLELALLLKEVGLVRPDGTSAVNIVPLFETIDDLRNGPEIMARAFACPEYRRLVASRGDVQEVMLGYSDSNKDGGFVTSRWELYKAETRLVETFRAAGIALRLFHGRGGSVGRGGGSAYDAILAQPAGAVGGRIRVTEQGEIISSKYANPGLGRRNLETLVAATLEASLLPVSAPADIEADMVAMEALSDAAFAAYRGLVYETPGFEDYFWASTVITEIASLNIGSRPASRSRTRRIEDLRAIPWVFSWAQCRAMLPGWYGFGAAVNAWCAAHPDDGMARLTAMYRCWPFFTTLVSNMEMVLAKTSMAIASRYAELVPDVALRQQIFGRIRAEWQASTDALLAITGQTALLDHNPVLARSIRDRFPYLDPLNHVQVEMLRQHRSEAGSERHLSGIHLTINGISAGLRNSG</sequence>
<evidence type="ECO:0000256" key="1">
    <source>
        <dbReference type="ARBA" id="ARBA00001946"/>
    </source>
</evidence>
<dbReference type="InterPro" id="IPR022805">
    <property type="entry name" value="PEP_COase_bac/pln-type"/>
</dbReference>
<dbReference type="Gene3D" id="1.20.1440.90">
    <property type="entry name" value="Phosphoenolpyruvate/pyruvate domain"/>
    <property type="match status" value="1"/>
</dbReference>
<dbReference type="EMBL" id="BMDZ01000126">
    <property type="protein sequence ID" value="GGB62968.1"/>
    <property type="molecule type" value="Genomic_DNA"/>
</dbReference>
<evidence type="ECO:0000256" key="6">
    <source>
        <dbReference type="ARBA" id="ARBA00022842"/>
    </source>
</evidence>
<comment type="subunit">
    <text evidence="10">Homotetramer.</text>
</comment>
<keyword evidence="6 10" id="KW-0460">Magnesium</keyword>
<evidence type="ECO:0000256" key="10">
    <source>
        <dbReference type="HAMAP-Rule" id="MF_00595"/>
    </source>
</evidence>
<feature type="active site" evidence="10 11">
    <location>
        <position position="157"/>
    </location>
</feature>
<dbReference type="HAMAP" id="MF_00595">
    <property type="entry name" value="PEPcase_type1"/>
    <property type="match status" value="1"/>
</dbReference>
<dbReference type="InterPro" id="IPR015813">
    <property type="entry name" value="Pyrv/PenolPyrv_kinase-like_dom"/>
</dbReference>
<comment type="catalytic activity">
    <reaction evidence="9 10">
        <text>oxaloacetate + phosphate = phosphoenolpyruvate + hydrogencarbonate</text>
        <dbReference type="Rhea" id="RHEA:28370"/>
        <dbReference type="ChEBI" id="CHEBI:16452"/>
        <dbReference type="ChEBI" id="CHEBI:17544"/>
        <dbReference type="ChEBI" id="CHEBI:43474"/>
        <dbReference type="ChEBI" id="CHEBI:58702"/>
        <dbReference type="EC" id="4.1.1.31"/>
    </reaction>
</comment>
<evidence type="ECO:0000256" key="8">
    <source>
        <dbReference type="ARBA" id="ARBA00023300"/>
    </source>
</evidence>
<keyword evidence="8 10" id="KW-0120">Carbon dioxide fixation</keyword>
<evidence type="ECO:0000313" key="14">
    <source>
        <dbReference type="Proteomes" id="UP000603352"/>
    </source>
</evidence>
<dbReference type="RefSeq" id="WP_229708777.1">
    <property type="nucleotide sequence ID" value="NZ_BMDZ01000126.1"/>
</dbReference>
<name>A0ABQ1JCQ6_9PROT</name>
<comment type="similarity">
    <text evidence="3 10">Belongs to the PEPCase type 1 family.</text>
</comment>
<proteinExistence type="inferred from homology"/>
<comment type="caution">
    <text evidence="13">The sequence shown here is derived from an EMBL/GenBank/DDBJ whole genome shotgun (WGS) entry which is preliminary data.</text>
</comment>
<dbReference type="PANTHER" id="PTHR30523">
    <property type="entry name" value="PHOSPHOENOLPYRUVATE CARBOXYLASE"/>
    <property type="match status" value="1"/>
</dbReference>
<evidence type="ECO:0000256" key="5">
    <source>
        <dbReference type="ARBA" id="ARBA00022419"/>
    </source>
</evidence>
<feature type="active site" evidence="10 12">
    <location>
        <position position="601"/>
    </location>
</feature>
<accession>A0ABQ1JCQ6</accession>
<evidence type="ECO:0000256" key="3">
    <source>
        <dbReference type="ARBA" id="ARBA00008346"/>
    </source>
</evidence>
<dbReference type="PANTHER" id="PTHR30523:SF6">
    <property type="entry name" value="PHOSPHOENOLPYRUVATE CARBOXYLASE"/>
    <property type="match status" value="1"/>
</dbReference>
<reference evidence="14" key="1">
    <citation type="journal article" date="2019" name="Int. J. Syst. Evol. Microbiol.">
        <title>The Global Catalogue of Microorganisms (GCM) 10K type strain sequencing project: providing services to taxonomists for standard genome sequencing and annotation.</title>
        <authorList>
            <consortium name="The Broad Institute Genomics Platform"/>
            <consortium name="The Broad Institute Genome Sequencing Center for Infectious Disease"/>
            <person name="Wu L."/>
            <person name="Ma J."/>
        </authorList>
    </citation>
    <scope>NUCLEOTIDE SEQUENCE [LARGE SCALE GENOMIC DNA]</scope>
    <source>
        <strain evidence="14">CGMCC 1.10188</strain>
    </source>
</reference>
<keyword evidence="7 10" id="KW-0456">Lyase</keyword>
<comment type="function">
    <text evidence="2 10">Forms oxaloacetate, a four-carbon dicarboxylic acid source for the tricarboxylic acid cycle.</text>
</comment>
<comment type="cofactor">
    <cofactor evidence="1 10">
        <name>Mg(2+)</name>
        <dbReference type="ChEBI" id="CHEBI:18420"/>
    </cofactor>
</comment>
<dbReference type="InterPro" id="IPR021135">
    <property type="entry name" value="PEP_COase"/>
</dbReference>
<dbReference type="SUPFAM" id="SSF51621">
    <property type="entry name" value="Phosphoenolpyruvate/pyruvate domain"/>
    <property type="match status" value="1"/>
</dbReference>
<dbReference type="Proteomes" id="UP000603352">
    <property type="component" value="Unassembled WGS sequence"/>
</dbReference>
<gene>
    <name evidence="10 13" type="primary">ppc</name>
    <name evidence="13" type="ORF">GCM10011505_49470</name>
</gene>
<dbReference type="Pfam" id="PF00311">
    <property type="entry name" value="PEPcase"/>
    <property type="match status" value="1"/>
</dbReference>
<evidence type="ECO:0000256" key="2">
    <source>
        <dbReference type="ARBA" id="ARBA00003670"/>
    </source>
</evidence>
<dbReference type="InterPro" id="IPR018129">
    <property type="entry name" value="PEP_COase_Lys_AS"/>
</dbReference>
<evidence type="ECO:0000313" key="13">
    <source>
        <dbReference type="EMBL" id="GGB62968.1"/>
    </source>
</evidence>
<dbReference type="PROSITE" id="PS00781">
    <property type="entry name" value="PEPCASE_1"/>
    <property type="match status" value="1"/>
</dbReference>
<evidence type="ECO:0000256" key="9">
    <source>
        <dbReference type="ARBA" id="ARBA00048995"/>
    </source>
</evidence>
<evidence type="ECO:0000256" key="11">
    <source>
        <dbReference type="PROSITE-ProRule" id="PRU10111"/>
    </source>
</evidence>
<dbReference type="PROSITE" id="PS00393">
    <property type="entry name" value="PEPCASE_2"/>
    <property type="match status" value="1"/>
</dbReference>
<dbReference type="NCBIfam" id="NF000584">
    <property type="entry name" value="PRK00009.1"/>
    <property type="match status" value="1"/>
</dbReference>
<dbReference type="InterPro" id="IPR033129">
    <property type="entry name" value="PEPCASE_His_AS"/>
</dbReference>
<evidence type="ECO:0000256" key="12">
    <source>
        <dbReference type="PROSITE-ProRule" id="PRU10112"/>
    </source>
</evidence>
<dbReference type="PRINTS" id="PR00150">
    <property type="entry name" value="PEPCARBXLASE"/>
</dbReference>
<evidence type="ECO:0000256" key="4">
    <source>
        <dbReference type="ARBA" id="ARBA00012305"/>
    </source>
</evidence>
<keyword evidence="14" id="KW-1185">Reference proteome</keyword>
<evidence type="ECO:0000256" key="7">
    <source>
        <dbReference type="ARBA" id="ARBA00023239"/>
    </source>
</evidence>
<protein>
    <recommendedName>
        <fullName evidence="5 10">Phosphoenolpyruvate carboxylase</fullName>
        <shortName evidence="10">PEPC</shortName>
        <shortName evidence="10">PEPCase</shortName>
        <ecNumber evidence="4 10">4.1.1.31</ecNumber>
    </recommendedName>
</protein>
<organism evidence="13 14">
    <name type="scientific">Tistrella bauzanensis</name>
    <dbReference type="NCBI Taxonomy" id="657419"/>
    <lineage>
        <taxon>Bacteria</taxon>
        <taxon>Pseudomonadati</taxon>
        <taxon>Pseudomonadota</taxon>
        <taxon>Alphaproteobacteria</taxon>
        <taxon>Geminicoccales</taxon>
        <taxon>Geminicoccaceae</taxon>
        <taxon>Tistrella</taxon>
    </lineage>
</organism>